<organism evidence="1 2">
    <name type="scientific">Eisenbergiella tayi</name>
    <dbReference type="NCBI Taxonomy" id="1432052"/>
    <lineage>
        <taxon>Bacteria</taxon>
        <taxon>Bacillati</taxon>
        <taxon>Bacillota</taxon>
        <taxon>Clostridia</taxon>
        <taxon>Lachnospirales</taxon>
        <taxon>Lachnospiraceae</taxon>
        <taxon>Eisenbergiella</taxon>
    </lineage>
</organism>
<accession>A0A1E3U7N9</accession>
<dbReference type="InterPro" id="IPR006944">
    <property type="entry name" value="Phage/GTA_portal"/>
</dbReference>
<dbReference type="Proteomes" id="UP000094271">
    <property type="component" value="Unassembled WGS sequence"/>
</dbReference>
<protein>
    <submittedName>
        <fullName evidence="1">Phage portal protein</fullName>
    </submittedName>
</protein>
<evidence type="ECO:0000313" key="2">
    <source>
        <dbReference type="Proteomes" id="UP000094271"/>
    </source>
</evidence>
<dbReference type="NCBIfam" id="TIGR01537">
    <property type="entry name" value="portal_HK97"/>
    <property type="match status" value="1"/>
</dbReference>
<sequence>MKRAWNELVRPAVSLEDEELLKWLGIKPGKQKAINEVTYYTCLKMLAETMGKLPLKFYKTEGEGRVRADPDAGIGLLMNRPNPVMTPATFWTTIEANCQHYGNGFAWIQTVYIKKGKYGGEYKIKSFWPMQSDCVQVIMDDTGLFGNAGKLYYRYSDPKTGKTYTFSQENVLHFKTWCSFDGIMGKSVQDILRTTVDGLGESQNYLNNLYKQGLTASMVLQYTGDLDPKLRKKLQEEYTELMSGPKNVGKVVPVPIGLTLQPLNIKLTDAQFYELKKYTSLQIAGAFGIKPNQINDYEKSSYANSETQQLAFLVDTMLYRLTQYEQEINYKCLAEKQRIAGYFTKFNEKALLRTDAKTQMDVIKTAVNNGIYTPNEARSLLDYPAKEGGEVLIVNGNYVPLTKVGAAYQKKGSEEEGQQ</sequence>
<dbReference type="InterPro" id="IPR006427">
    <property type="entry name" value="Portal_HK97"/>
</dbReference>
<dbReference type="EMBL" id="MEHA01000039">
    <property type="protein sequence ID" value="ODR42198.1"/>
    <property type="molecule type" value="Genomic_DNA"/>
</dbReference>
<proteinExistence type="predicted"/>
<dbReference type="AlphaFoldDB" id="A0A1E3U7N9"/>
<comment type="caution">
    <text evidence="1">The sequence shown here is derived from an EMBL/GenBank/DDBJ whole genome shotgun (WGS) entry which is preliminary data.</text>
</comment>
<name>A0A1E3U7N9_9FIRM</name>
<evidence type="ECO:0000313" key="1">
    <source>
        <dbReference type="EMBL" id="ODR42198.1"/>
    </source>
</evidence>
<dbReference type="Pfam" id="PF04860">
    <property type="entry name" value="Phage_portal"/>
    <property type="match status" value="1"/>
</dbReference>
<reference evidence="1 2" key="1">
    <citation type="submission" date="2016-08" db="EMBL/GenBank/DDBJ databases">
        <authorList>
            <person name="Seilhamer J.J."/>
        </authorList>
    </citation>
    <scope>NUCLEOTIDE SEQUENCE [LARGE SCALE GENOMIC DNA]</scope>
    <source>
        <strain evidence="1 2">NML150140-1</strain>
    </source>
</reference>
<gene>
    <name evidence="1" type="ORF">BEI59_32180</name>
</gene>